<name>A0A0V1AQS3_TRISP</name>
<protein>
    <submittedName>
        <fullName evidence="1">Uncharacterized protein</fullName>
    </submittedName>
</protein>
<dbReference type="EMBL" id="JYDH01000281">
    <property type="protein sequence ID" value="KRY27135.1"/>
    <property type="molecule type" value="Genomic_DNA"/>
</dbReference>
<proteinExistence type="predicted"/>
<dbReference type="Proteomes" id="UP000054776">
    <property type="component" value="Unassembled WGS sequence"/>
</dbReference>
<organism evidence="1 2">
    <name type="scientific">Trichinella spiralis</name>
    <name type="common">Trichina worm</name>
    <dbReference type="NCBI Taxonomy" id="6334"/>
    <lineage>
        <taxon>Eukaryota</taxon>
        <taxon>Metazoa</taxon>
        <taxon>Ecdysozoa</taxon>
        <taxon>Nematoda</taxon>
        <taxon>Enoplea</taxon>
        <taxon>Dorylaimia</taxon>
        <taxon>Trichinellida</taxon>
        <taxon>Trichinellidae</taxon>
        <taxon>Trichinella</taxon>
    </lineage>
</organism>
<dbReference type="InParanoid" id="A0A0V1AQS3"/>
<gene>
    <name evidence="1" type="ORF">T01_6867</name>
</gene>
<sequence length="89" mass="10280">MASSIAINRNGKEYLINIINILNLYLNVLQNPTFRMKRALTYHSANVRVDLSPQLPLFLAAKNKQLILWVLVRGRGKSLYQFAHTKRDL</sequence>
<evidence type="ECO:0000313" key="1">
    <source>
        <dbReference type="EMBL" id="KRY27135.1"/>
    </source>
</evidence>
<accession>A0A0V1AQS3</accession>
<reference evidence="1 2" key="1">
    <citation type="submission" date="2015-01" db="EMBL/GenBank/DDBJ databases">
        <title>Evolution of Trichinella species and genotypes.</title>
        <authorList>
            <person name="Korhonen P.K."/>
            <person name="Edoardo P."/>
            <person name="Giuseppe L.R."/>
            <person name="Gasser R.B."/>
        </authorList>
    </citation>
    <scope>NUCLEOTIDE SEQUENCE [LARGE SCALE GENOMIC DNA]</scope>
    <source>
        <strain evidence="1">ISS3</strain>
    </source>
</reference>
<evidence type="ECO:0000313" key="2">
    <source>
        <dbReference type="Proteomes" id="UP000054776"/>
    </source>
</evidence>
<dbReference type="AlphaFoldDB" id="A0A0V1AQS3"/>
<comment type="caution">
    <text evidence="1">The sequence shown here is derived from an EMBL/GenBank/DDBJ whole genome shotgun (WGS) entry which is preliminary data.</text>
</comment>
<keyword evidence="2" id="KW-1185">Reference proteome</keyword>